<dbReference type="EMBL" id="JAEFBK010000107">
    <property type="protein sequence ID" value="KAG7528935.1"/>
    <property type="molecule type" value="Genomic_DNA"/>
</dbReference>
<evidence type="ECO:0000313" key="3">
    <source>
        <dbReference type="Proteomes" id="UP000694240"/>
    </source>
</evidence>
<proteinExistence type="predicted"/>
<geneLocation type="mitochondrion" evidence="1"/>
<dbReference type="EMBL" id="JAEFBK010000107">
    <property type="protein sequence ID" value="KAG7528956.1"/>
    <property type="molecule type" value="Genomic_DNA"/>
</dbReference>
<dbReference type="Proteomes" id="UP000694240">
    <property type="component" value="Unassembled WGS sequence"/>
</dbReference>
<reference evidence="1 3" key="1">
    <citation type="submission" date="2020-12" db="EMBL/GenBank/DDBJ databases">
        <title>Concerted genomic and epigenomic changes stabilize Arabidopsis allopolyploids.</title>
        <authorList>
            <person name="Chen Z."/>
        </authorList>
    </citation>
    <scope>NUCLEOTIDE SEQUENCE [LARGE SCALE GENOMIC DNA]</scope>
    <source>
        <strain evidence="1">Allo738</strain>
        <tissue evidence="1">Leaf</tissue>
    </source>
</reference>
<name>A0A8T1X9N0_9BRAS</name>
<keyword evidence="1" id="KW-0496">Mitochondrion</keyword>
<comment type="caution">
    <text evidence="1">The sequence shown here is derived from an EMBL/GenBank/DDBJ whole genome shotgun (WGS) entry which is preliminary data.</text>
</comment>
<gene>
    <name evidence="1" type="ORF">ISN45_Un107g000070</name>
    <name evidence="2" type="ORF">ISN45_Un107g000340</name>
</gene>
<protein>
    <submittedName>
        <fullName evidence="1">Uncharacterized protein</fullName>
    </submittedName>
</protein>
<keyword evidence="3" id="KW-1185">Reference proteome</keyword>
<dbReference type="AlphaFoldDB" id="A0A8T1X9N0"/>
<sequence>MLHISQEFLLPISMEHWRLLITSQVIKKIGIPWKVIFHAFQNHNRGILFLQIFEHIIDFLFGEAIIYRYVLLDPKSRQVIRDSILNSFLVLYNQIKLLEK</sequence>
<accession>A0A8T1X9N0</accession>
<organism evidence="1 3">
    <name type="scientific">Arabidopsis thaliana x Arabidopsis arenosa</name>
    <dbReference type="NCBI Taxonomy" id="1240361"/>
    <lineage>
        <taxon>Eukaryota</taxon>
        <taxon>Viridiplantae</taxon>
        <taxon>Streptophyta</taxon>
        <taxon>Embryophyta</taxon>
        <taxon>Tracheophyta</taxon>
        <taxon>Spermatophyta</taxon>
        <taxon>Magnoliopsida</taxon>
        <taxon>eudicotyledons</taxon>
        <taxon>Gunneridae</taxon>
        <taxon>Pentapetalae</taxon>
        <taxon>rosids</taxon>
        <taxon>malvids</taxon>
        <taxon>Brassicales</taxon>
        <taxon>Brassicaceae</taxon>
        <taxon>Camelineae</taxon>
        <taxon>Arabidopsis</taxon>
    </lineage>
</organism>
<evidence type="ECO:0000313" key="2">
    <source>
        <dbReference type="EMBL" id="KAG7528956.1"/>
    </source>
</evidence>
<evidence type="ECO:0000313" key="1">
    <source>
        <dbReference type="EMBL" id="KAG7528935.1"/>
    </source>
</evidence>